<dbReference type="EMBL" id="JAUSXV010000001">
    <property type="protein sequence ID" value="MDQ0649717.1"/>
    <property type="molecule type" value="Genomic_DNA"/>
</dbReference>
<accession>A0AAW8F2F5</accession>
<organism evidence="1 2">
    <name type="scientific">Microbacterium natoriense</name>
    <dbReference type="NCBI Taxonomy" id="284570"/>
    <lineage>
        <taxon>Bacteria</taxon>
        <taxon>Bacillati</taxon>
        <taxon>Actinomycetota</taxon>
        <taxon>Actinomycetes</taxon>
        <taxon>Micrococcales</taxon>
        <taxon>Microbacteriaceae</taxon>
        <taxon>Microbacterium</taxon>
    </lineage>
</organism>
<gene>
    <name evidence="1" type="ORF">QFZ53_003913</name>
</gene>
<reference evidence="1 2" key="1">
    <citation type="submission" date="2023-07" db="EMBL/GenBank/DDBJ databases">
        <title>Comparative genomics of wheat-associated soil bacteria to identify genetic determinants of phenazine resistance.</title>
        <authorList>
            <person name="Mouncey N."/>
        </authorList>
    </citation>
    <scope>NUCLEOTIDE SEQUENCE [LARGE SCALE GENOMIC DNA]</scope>
    <source>
        <strain evidence="1 2">W4I9-1</strain>
    </source>
</reference>
<dbReference type="InterPro" id="IPR011335">
    <property type="entry name" value="Restrct_endonuc-II-like"/>
</dbReference>
<keyword evidence="2" id="KW-1185">Reference proteome</keyword>
<evidence type="ECO:0008006" key="3">
    <source>
        <dbReference type="Google" id="ProtNLM"/>
    </source>
</evidence>
<comment type="caution">
    <text evidence="1">The sequence shown here is derived from an EMBL/GenBank/DDBJ whole genome shotgun (WGS) entry which is preliminary data.</text>
</comment>
<dbReference type="AlphaFoldDB" id="A0AAW8F2F5"/>
<protein>
    <recommendedName>
        <fullName evidence="3">DUF559 domain-containing protein</fullName>
    </recommendedName>
</protein>
<dbReference type="Proteomes" id="UP001244427">
    <property type="component" value="Unassembled WGS sequence"/>
</dbReference>
<proteinExistence type="predicted"/>
<dbReference type="SUPFAM" id="SSF52980">
    <property type="entry name" value="Restriction endonuclease-like"/>
    <property type="match status" value="1"/>
</dbReference>
<sequence length="322" mass="35557">MGNPRPLPAELGRRFSVQDALRAGASSGRLRRSDLETPFRGVRSTTVAADLSALDPFERQAAARRIRARRYVPRLRDDQFLSHESAVALYGGPLPLVIDRTGPVDGMELPVHVATLGRGTLVRANGVAAHRANPLNTRIANRDGIRLASTATAWAQLGAWSVLDLVALGDFFCRVWRSGPGRRDVGRRPLATVDELRAAISAGRRTGIARLREAVELIREDSWSPRESMIRFHLIAAGLPEPSLNHDVYDSNGRFLGCVDLAYPEQKIAIEYQSVLHHSRYAADVERIAALRAAGWVVIEITSDLFARPDVMIDRVRRALRA</sequence>
<evidence type="ECO:0000313" key="2">
    <source>
        <dbReference type="Proteomes" id="UP001244427"/>
    </source>
</evidence>
<name>A0AAW8F2F5_9MICO</name>
<evidence type="ECO:0000313" key="1">
    <source>
        <dbReference type="EMBL" id="MDQ0649717.1"/>
    </source>
</evidence>